<protein>
    <recommendedName>
        <fullName evidence="1">LYC1 C-terminal domain-containing protein</fullName>
    </recommendedName>
</protein>
<gene>
    <name evidence="2" type="ORF">CVT25_009358</name>
</gene>
<dbReference type="STRING" id="93625.A0A409XV95"/>
<evidence type="ECO:0000313" key="2">
    <source>
        <dbReference type="EMBL" id="PPQ94627.1"/>
    </source>
</evidence>
<dbReference type="Proteomes" id="UP000283269">
    <property type="component" value="Unassembled WGS sequence"/>
</dbReference>
<dbReference type="Pfam" id="PF22998">
    <property type="entry name" value="GNAT_LYC1-like"/>
    <property type="match status" value="1"/>
</dbReference>
<dbReference type="SUPFAM" id="SSF55729">
    <property type="entry name" value="Acyl-CoA N-acyltransferases (Nat)"/>
    <property type="match status" value="1"/>
</dbReference>
<dbReference type="PANTHER" id="PTHR34815:SF2">
    <property type="entry name" value="N-ACETYLTRANSFERASE DOMAIN-CONTAINING PROTEIN"/>
    <property type="match status" value="1"/>
</dbReference>
<dbReference type="AlphaFoldDB" id="A0A409XV95"/>
<dbReference type="EMBL" id="NHYD01000278">
    <property type="protein sequence ID" value="PPQ94627.1"/>
    <property type="molecule type" value="Genomic_DNA"/>
</dbReference>
<dbReference type="InterPro" id="IPR016181">
    <property type="entry name" value="Acyl_CoA_acyltransferase"/>
</dbReference>
<sequence length="387" mass="44742">MPEPVTATAQTSGENERDLQAIPLPDLTLVPASKAQIHESHNRTWTMWGRGLPKENFMERISKMYEHQTATDGKAVTWVLVRREDPKGLDFLCSCMTFKRDGFVVDAGSDHCGRSVVCYGVAAVFTDPRYRKKGYAKHMMRLLHWVLAPFDALPSFPTELWGERPKKEDWIGVEQYIEGHGGNAAFSALYSVIGSELYKKCGMLPEEDGWVVQDPGTNRWNTDFMEPSDGEDWEWLDLKGVNKIWKVDRELMKKEMEQPNPMKAICAFFPDKGVAEFQILKLAYFWNKLDIKHWGVRKGNAFASWTVDLQPDSSFVVVITRLRAEKNEFQDLLRVMIGFAKRHEIKHFEIWGLKEELREQFVKAEKCGSLPAIKSYSTEYEWRFNEK</sequence>
<dbReference type="Gene3D" id="3.40.630.30">
    <property type="match status" value="1"/>
</dbReference>
<organism evidence="2 3">
    <name type="scientific">Psilocybe cyanescens</name>
    <dbReference type="NCBI Taxonomy" id="93625"/>
    <lineage>
        <taxon>Eukaryota</taxon>
        <taxon>Fungi</taxon>
        <taxon>Dikarya</taxon>
        <taxon>Basidiomycota</taxon>
        <taxon>Agaricomycotina</taxon>
        <taxon>Agaricomycetes</taxon>
        <taxon>Agaricomycetidae</taxon>
        <taxon>Agaricales</taxon>
        <taxon>Agaricineae</taxon>
        <taxon>Strophariaceae</taxon>
        <taxon>Psilocybe</taxon>
    </lineage>
</organism>
<evidence type="ECO:0000259" key="1">
    <source>
        <dbReference type="Pfam" id="PF22998"/>
    </source>
</evidence>
<evidence type="ECO:0000313" key="3">
    <source>
        <dbReference type="Proteomes" id="UP000283269"/>
    </source>
</evidence>
<feature type="domain" description="LYC1 C-terminal" evidence="1">
    <location>
        <begin position="228"/>
        <end position="387"/>
    </location>
</feature>
<accession>A0A409XV95</accession>
<name>A0A409XV95_PSICY</name>
<dbReference type="InterPro" id="IPR055100">
    <property type="entry name" value="GNAT_LYC1-like"/>
</dbReference>
<comment type="caution">
    <text evidence="2">The sequence shown here is derived from an EMBL/GenBank/DDBJ whole genome shotgun (WGS) entry which is preliminary data.</text>
</comment>
<reference evidence="2 3" key="1">
    <citation type="journal article" date="2018" name="Evol. Lett.">
        <title>Horizontal gene cluster transfer increased hallucinogenic mushroom diversity.</title>
        <authorList>
            <person name="Reynolds H.T."/>
            <person name="Vijayakumar V."/>
            <person name="Gluck-Thaler E."/>
            <person name="Korotkin H.B."/>
            <person name="Matheny P.B."/>
            <person name="Slot J.C."/>
        </authorList>
    </citation>
    <scope>NUCLEOTIDE SEQUENCE [LARGE SCALE GENOMIC DNA]</scope>
    <source>
        <strain evidence="2 3">2631</strain>
    </source>
</reference>
<proteinExistence type="predicted"/>
<dbReference type="OrthoDB" id="2020070at2759"/>
<keyword evidence="3" id="KW-1185">Reference proteome</keyword>
<dbReference type="PANTHER" id="PTHR34815">
    <property type="entry name" value="LYSINE ACETYLTRANSFERASE"/>
    <property type="match status" value="1"/>
</dbReference>
<dbReference type="InParanoid" id="A0A409XV95"/>
<dbReference type="InterPro" id="IPR053013">
    <property type="entry name" value="LAT"/>
</dbReference>